<proteinExistence type="predicted"/>
<dbReference type="Proteomes" id="UP000318017">
    <property type="component" value="Chromosome"/>
</dbReference>
<accession>A0A518G6C7</accession>
<organism evidence="1 2">
    <name type="scientific">Aureliella helgolandensis</name>
    <dbReference type="NCBI Taxonomy" id="2527968"/>
    <lineage>
        <taxon>Bacteria</taxon>
        <taxon>Pseudomonadati</taxon>
        <taxon>Planctomycetota</taxon>
        <taxon>Planctomycetia</taxon>
        <taxon>Pirellulales</taxon>
        <taxon>Pirellulaceae</taxon>
        <taxon>Aureliella</taxon>
    </lineage>
</organism>
<keyword evidence="2" id="KW-1185">Reference proteome</keyword>
<name>A0A518G6C7_9BACT</name>
<dbReference type="EMBL" id="CP036298">
    <property type="protein sequence ID" value="QDV24141.1"/>
    <property type="molecule type" value="Genomic_DNA"/>
</dbReference>
<reference evidence="1 2" key="1">
    <citation type="submission" date="2019-02" db="EMBL/GenBank/DDBJ databases">
        <title>Deep-cultivation of Planctomycetes and their phenomic and genomic characterization uncovers novel biology.</title>
        <authorList>
            <person name="Wiegand S."/>
            <person name="Jogler M."/>
            <person name="Boedeker C."/>
            <person name="Pinto D."/>
            <person name="Vollmers J."/>
            <person name="Rivas-Marin E."/>
            <person name="Kohn T."/>
            <person name="Peeters S.H."/>
            <person name="Heuer A."/>
            <person name="Rast P."/>
            <person name="Oberbeckmann S."/>
            <person name="Bunk B."/>
            <person name="Jeske O."/>
            <person name="Meyerdierks A."/>
            <person name="Storesund J.E."/>
            <person name="Kallscheuer N."/>
            <person name="Luecker S."/>
            <person name="Lage O.M."/>
            <person name="Pohl T."/>
            <person name="Merkel B.J."/>
            <person name="Hornburger P."/>
            <person name="Mueller R.-W."/>
            <person name="Bruemmer F."/>
            <person name="Labrenz M."/>
            <person name="Spormann A.M."/>
            <person name="Op den Camp H."/>
            <person name="Overmann J."/>
            <person name="Amann R."/>
            <person name="Jetten M.S.M."/>
            <person name="Mascher T."/>
            <person name="Medema M.H."/>
            <person name="Devos D.P."/>
            <person name="Kaster A.-K."/>
            <person name="Ovreas L."/>
            <person name="Rohde M."/>
            <person name="Galperin M.Y."/>
            <person name="Jogler C."/>
        </authorList>
    </citation>
    <scope>NUCLEOTIDE SEQUENCE [LARGE SCALE GENOMIC DNA]</scope>
    <source>
        <strain evidence="1 2">Q31a</strain>
    </source>
</reference>
<evidence type="ECO:0000313" key="2">
    <source>
        <dbReference type="Proteomes" id="UP000318017"/>
    </source>
</evidence>
<dbReference type="AlphaFoldDB" id="A0A518G6C7"/>
<gene>
    <name evidence="1" type="ORF">Q31a_24540</name>
</gene>
<sequence length="80" mass="8715">MGAGNTSKLRWFLSIHAIVVAPKINLQTTWLKIHSLGGLRLHGGEGVGAWQLRLRGRAGVLRIEHSKCLEDFSVGAALFP</sequence>
<dbReference type="KEGG" id="ahel:Q31a_24540"/>
<evidence type="ECO:0000313" key="1">
    <source>
        <dbReference type="EMBL" id="QDV24141.1"/>
    </source>
</evidence>
<protein>
    <submittedName>
        <fullName evidence="1">Uncharacterized protein</fullName>
    </submittedName>
</protein>